<protein>
    <submittedName>
        <fullName evidence="1">Uncharacterized protein</fullName>
    </submittedName>
</protein>
<reference evidence="1" key="1">
    <citation type="journal article" date="2015" name="PeerJ">
        <title>First genomic representation of candidate bacterial phylum KSB3 points to enhanced environmental sensing as a trigger of wastewater bulking.</title>
        <authorList>
            <person name="Sekiguchi Y."/>
            <person name="Ohashi A."/>
            <person name="Parks D.H."/>
            <person name="Yamauchi T."/>
            <person name="Tyson G.W."/>
            <person name="Hugenholtz P."/>
        </authorList>
    </citation>
    <scope>NUCLEOTIDE SEQUENCE [LARGE SCALE GENOMIC DNA]</scope>
</reference>
<proteinExistence type="predicted"/>
<accession>A0A081C8J2</accession>
<name>A0A081C8J2_VECG1</name>
<evidence type="ECO:0000313" key="1">
    <source>
        <dbReference type="EMBL" id="GAK60897.1"/>
    </source>
</evidence>
<gene>
    <name evidence="1" type="ORF">U27_00795</name>
</gene>
<dbReference type="Proteomes" id="UP000030661">
    <property type="component" value="Unassembled WGS sequence"/>
</dbReference>
<organism evidence="1">
    <name type="scientific">Vecturithrix granuli</name>
    <dbReference type="NCBI Taxonomy" id="1499967"/>
    <lineage>
        <taxon>Bacteria</taxon>
        <taxon>Candidatus Moduliflexota</taxon>
        <taxon>Candidatus Vecturitrichia</taxon>
        <taxon>Candidatus Vecturitrichales</taxon>
        <taxon>Candidatus Vecturitrichaceae</taxon>
        <taxon>Candidatus Vecturithrix</taxon>
    </lineage>
</organism>
<dbReference type="AlphaFoldDB" id="A0A081C8J2"/>
<evidence type="ECO:0000313" key="2">
    <source>
        <dbReference type="Proteomes" id="UP000030661"/>
    </source>
</evidence>
<keyword evidence="2" id="KW-1185">Reference proteome</keyword>
<dbReference type="STRING" id="1499967.U27_00795"/>
<sequence length="73" mass="8134">MVEHLTVRRVTASMNCSQREHGEIANNPVAYPTYLKGKPERDTQPVGKAERHILQGLMAMAKAGLLEFQCLVV</sequence>
<dbReference type="HOGENOM" id="CLU_2697066_0_0_0"/>
<dbReference type="EMBL" id="DF820475">
    <property type="protein sequence ID" value="GAK60897.1"/>
    <property type="molecule type" value="Genomic_DNA"/>
</dbReference>